<dbReference type="RefSeq" id="XP_016979042.1">
    <property type="nucleotide sequence ID" value="XM_017123553.1"/>
</dbReference>
<name>A0A6P4ELH9_DRORH</name>
<feature type="compositionally biased region" description="Polar residues" evidence="1">
    <location>
        <begin position="56"/>
        <end position="73"/>
    </location>
</feature>
<keyword evidence="2" id="KW-0472">Membrane</keyword>
<evidence type="ECO:0000256" key="2">
    <source>
        <dbReference type="SAM" id="Phobius"/>
    </source>
</evidence>
<dbReference type="OrthoDB" id="63267at2759"/>
<reference evidence="3" key="1">
    <citation type="submission" date="2025-08" db="UniProtKB">
        <authorList>
            <consortium name="RefSeq"/>
        </authorList>
    </citation>
    <scope>IDENTIFICATION</scope>
</reference>
<organism evidence="3">
    <name type="scientific">Drosophila rhopaloa</name>
    <name type="common">Fruit fly</name>
    <dbReference type="NCBI Taxonomy" id="1041015"/>
    <lineage>
        <taxon>Eukaryota</taxon>
        <taxon>Metazoa</taxon>
        <taxon>Ecdysozoa</taxon>
        <taxon>Arthropoda</taxon>
        <taxon>Hexapoda</taxon>
        <taxon>Insecta</taxon>
        <taxon>Pterygota</taxon>
        <taxon>Neoptera</taxon>
        <taxon>Endopterygota</taxon>
        <taxon>Diptera</taxon>
        <taxon>Brachycera</taxon>
        <taxon>Muscomorpha</taxon>
        <taxon>Ephydroidea</taxon>
        <taxon>Drosophilidae</taxon>
        <taxon>Drosophila</taxon>
        <taxon>Sophophora</taxon>
    </lineage>
</organism>
<evidence type="ECO:0000313" key="3">
    <source>
        <dbReference type="RefSeq" id="XP_016979042.1"/>
    </source>
</evidence>
<keyword evidence="2" id="KW-0812">Transmembrane</keyword>
<accession>A0A6P4ELH9</accession>
<gene>
    <name evidence="3" type="primary">LOC108044513</name>
</gene>
<protein>
    <submittedName>
        <fullName evidence="3">Protein kinase DC2-like</fullName>
    </submittedName>
</protein>
<evidence type="ECO:0000256" key="1">
    <source>
        <dbReference type="SAM" id="MobiDB-lite"/>
    </source>
</evidence>
<keyword evidence="2" id="KW-1133">Transmembrane helix</keyword>
<dbReference type="AlphaFoldDB" id="A0A6P4ELH9"/>
<proteinExistence type="predicted"/>
<feature type="transmembrane region" description="Helical" evidence="2">
    <location>
        <begin position="12"/>
        <end position="33"/>
    </location>
</feature>
<feature type="region of interest" description="Disordered" evidence="1">
    <location>
        <begin position="44"/>
        <end position="84"/>
    </location>
</feature>
<sequence>MEVRYILDRIYIVYRIGTCVLAKLALGFFYSCWKQKCRDHDKASGLRTGLEPPSTPTQGGECTMSLPLTTGLQQPLRKKSNTQS</sequence>